<gene>
    <name evidence="1" type="ORF">BJ138DRAFT_1106267</name>
</gene>
<dbReference type="Proteomes" id="UP000790377">
    <property type="component" value="Unassembled WGS sequence"/>
</dbReference>
<evidence type="ECO:0000313" key="1">
    <source>
        <dbReference type="EMBL" id="KAH7905090.1"/>
    </source>
</evidence>
<organism evidence="1 2">
    <name type="scientific">Hygrophoropsis aurantiaca</name>
    <dbReference type="NCBI Taxonomy" id="72124"/>
    <lineage>
        <taxon>Eukaryota</taxon>
        <taxon>Fungi</taxon>
        <taxon>Dikarya</taxon>
        <taxon>Basidiomycota</taxon>
        <taxon>Agaricomycotina</taxon>
        <taxon>Agaricomycetes</taxon>
        <taxon>Agaricomycetidae</taxon>
        <taxon>Boletales</taxon>
        <taxon>Coniophorineae</taxon>
        <taxon>Hygrophoropsidaceae</taxon>
        <taxon>Hygrophoropsis</taxon>
    </lineage>
</organism>
<keyword evidence="2" id="KW-1185">Reference proteome</keyword>
<evidence type="ECO:0000313" key="2">
    <source>
        <dbReference type="Proteomes" id="UP000790377"/>
    </source>
</evidence>
<accession>A0ACB7ZVL6</accession>
<sequence length="125" mass="14296">MGDMNTEIKAAFIGHTKYPVLSATNKIVFRQWNDRQIREMVGKQIVDPLQNAGMQGFIPENMIVIMVRKSEIEAEKLTQDKLAGSELPELKLKTEQVEIFVVDALELFGMGLEDIHWVDNSGQWY</sequence>
<reference evidence="1" key="1">
    <citation type="journal article" date="2021" name="New Phytol.">
        <title>Evolutionary innovations through gain and loss of genes in the ectomycorrhizal Boletales.</title>
        <authorList>
            <person name="Wu G."/>
            <person name="Miyauchi S."/>
            <person name="Morin E."/>
            <person name="Kuo A."/>
            <person name="Drula E."/>
            <person name="Varga T."/>
            <person name="Kohler A."/>
            <person name="Feng B."/>
            <person name="Cao Y."/>
            <person name="Lipzen A."/>
            <person name="Daum C."/>
            <person name="Hundley H."/>
            <person name="Pangilinan J."/>
            <person name="Johnson J."/>
            <person name="Barry K."/>
            <person name="LaButti K."/>
            <person name="Ng V."/>
            <person name="Ahrendt S."/>
            <person name="Min B."/>
            <person name="Choi I.G."/>
            <person name="Park H."/>
            <person name="Plett J.M."/>
            <person name="Magnuson J."/>
            <person name="Spatafora J.W."/>
            <person name="Nagy L.G."/>
            <person name="Henrissat B."/>
            <person name="Grigoriev I.V."/>
            <person name="Yang Z.L."/>
            <person name="Xu J."/>
            <person name="Martin F.M."/>
        </authorList>
    </citation>
    <scope>NUCLEOTIDE SEQUENCE</scope>
    <source>
        <strain evidence="1">ATCC 28755</strain>
    </source>
</reference>
<proteinExistence type="predicted"/>
<comment type="caution">
    <text evidence="1">The sequence shown here is derived from an EMBL/GenBank/DDBJ whole genome shotgun (WGS) entry which is preliminary data.</text>
</comment>
<dbReference type="EMBL" id="MU268275">
    <property type="protein sequence ID" value="KAH7905090.1"/>
    <property type="molecule type" value="Genomic_DNA"/>
</dbReference>
<protein>
    <submittedName>
        <fullName evidence="1">Uncharacterized protein</fullName>
    </submittedName>
</protein>
<name>A0ACB7ZVL6_9AGAM</name>